<dbReference type="AlphaFoldDB" id="A0AAP5H3I2"/>
<keyword evidence="1" id="KW-0732">Signal</keyword>
<feature type="chain" id="PRO_5043024605" evidence="1">
    <location>
        <begin position="22"/>
        <end position="126"/>
    </location>
</feature>
<dbReference type="RefSeq" id="WP_310143024.1">
    <property type="nucleotide sequence ID" value="NZ_JAVDTR010000012.1"/>
</dbReference>
<evidence type="ECO:0000313" key="3">
    <source>
        <dbReference type="Proteomes" id="UP001254832"/>
    </source>
</evidence>
<comment type="caution">
    <text evidence="2">The sequence shown here is derived from an EMBL/GenBank/DDBJ whole genome shotgun (WGS) entry which is preliminary data.</text>
</comment>
<dbReference type="EMBL" id="JAVDTR010000012">
    <property type="protein sequence ID" value="MDR6725648.1"/>
    <property type="molecule type" value="Genomic_DNA"/>
</dbReference>
<feature type="signal peptide" evidence="1">
    <location>
        <begin position="1"/>
        <end position="21"/>
    </location>
</feature>
<keyword evidence="2" id="KW-0449">Lipoprotein</keyword>
<organism evidence="2 3">
    <name type="scientific">Paenibacillus amylolyticus</name>
    <dbReference type="NCBI Taxonomy" id="1451"/>
    <lineage>
        <taxon>Bacteria</taxon>
        <taxon>Bacillati</taxon>
        <taxon>Bacillota</taxon>
        <taxon>Bacilli</taxon>
        <taxon>Bacillales</taxon>
        <taxon>Paenibacillaceae</taxon>
        <taxon>Paenibacillus</taxon>
    </lineage>
</organism>
<reference evidence="2" key="1">
    <citation type="submission" date="2023-07" db="EMBL/GenBank/DDBJ databases">
        <title>Sorghum-associated microbial communities from plants grown in Nebraska, USA.</title>
        <authorList>
            <person name="Schachtman D."/>
        </authorList>
    </citation>
    <scope>NUCLEOTIDE SEQUENCE</scope>
    <source>
        <strain evidence="2">BE80</strain>
    </source>
</reference>
<proteinExistence type="predicted"/>
<evidence type="ECO:0000313" key="2">
    <source>
        <dbReference type="EMBL" id="MDR6725648.1"/>
    </source>
</evidence>
<accession>A0AAP5H3I2</accession>
<evidence type="ECO:0000256" key="1">
    <source>
        <dbReference type="SAM" id="SignalP"/>
    </source>
</evidence>
<name>A0AAP5H3I2_PAEAM</name>
<dbReference type="Proteomes" id="UP001254832">
    <property type="component" value="Unassembled WGS sequence"/>
</dbReference>
<protein>
    <submittedName>
        <fullName evidence="2">Outer membrane lipoprotein-sorting protein</fullName>
    </submittedName>
</protein>
<sequence length="126" mass="14513">MKKWFVLVVALMLLISGCGQSNQEKAIDYLVNGQTNDVSVIVFSNQDSDREFVEGLLKKIQDINTSVRADKPIQHINFYDVSVEQKFDYEKIFDLNTYPVILVFEKNEIVLKATTPDEIVQYFEGK</sequence>
<gene>
    <name evidence="2" type="ORF">J2W91_004150</name>
</gene>
<dbReference type="PROSITE" id="PS51257">
    <property type="entry name" value="PROKAR_LIPOPROTEIN"/>
    <property type="match status" value="1"/>
</dbReference>